<feature type="region of interest" description="Disordered" evidence="1">
    <location>
        <begin position="25"/>
        <end position="62"/>
    </location>
</feature>
<reference evidence="3 4" key="1">
    <citation type="submission" date="2019-03" db="EMBL/GenBank/DDBJ databases">
        <title>Genome Sequencing and Assembly of Various Microbes Isolated from Partially Reclaimed Soil and Acid Mine Drainage (AMD) Site.</title>
        <authorList>
            <person name="Steinbock B."/>
            <person name="Bechtold R."/>
            <person name="Sevigny J.L."/>
            <person name="Thomas D."/>
            <person name="Cuthill L.R."/>
            <person name="Aveiro Johannsen E.J."/>
            <person name="Thomas K."/>
            <person name="Ghosh A."/>
        </authorList>
    </citation>
    <scope>NUCLEOTIDE SEQUENCE [LARGE SCALE GENOMIC DNA]</scope>
    <source>
        <strain evidence="3 4">F-B2</strain>
    </source>
</reference>
<dbReference type="RefSeq" id="WP_133398402.1">
    <property type="nucleotide sequence ID" value="NZ_SMZX01000001.1"/>
</dbReference>
<protein>
    <submittedName>
        <fullName evidence="3">Uncharacterized protein</fullName>
    </submittedName>
</protein>
<dbReference type="EMBL" id="SMZX01000001">
    <property type="protein sequence ID" value="TDL45144.1"/>
    <property type="molecule type" value="Genomic_DNA"/>
</dbReference>
<evidence type="ECO:0000256" key="2">
    <source>
        <dbReference type="SAM" id="SignalP"/>
    </source>
</evidence>
<feature type="chain" id="PRO_5039310454" evidence="2">
    <location>
        <begin position="21"/>
        <end position="267"/>
    </location>
</feature>
<evidence type="ECO:0000256" key="1">
    <source>
        <dbReference type="SAM" id="MobiDB-lite"/>
    </source>
</evidence>
<dbReference type="PROSITE" id="PS51257">
    <property type="entry name" value="PROKAR_LIPOPROTEIN"/>
    <property type="match status" value="1"/>
</dbReference>
<accession>A0A4R5YII9</accession>
<sequence>MRTSVLPLPVAAVALTLALAGCTGQTTPAPPASSASGAPAPSPTATEPGPSPTTAAPAVDTPPECETLDLSAETVAGADLGPCIQATLVRYDSGTLTIDGDELAGTVVYHYDPAFEFRGDLETGAGPAAISFVGGVMLLDEGDGPVVADVGASDAGSQAAGSTAEVYRVFSDPGFMGDLIGAGESWSVSDAPEKVETPDGGSVDAYRLESGAAYSWYDIPIDSYTLWLTADGRPVAAESTTGFLGRTATLTQHLTGLGEPVTITPLS</sequence>
<name>A0A4R5YII9_9MICO</name>
<proteinExistence type="predicted"/>
<keyword evidence="2" id="KW-0732">Signal</keyword>
<feature type="signal peptide" evidence="2">
    <location>
        <begin position="1"/>
        <end position="20"/>
    </location>
</feature>
<feature type="compositionally biased region" description="Low complexity" evidence="1">
    <location>
        <begin position="32"/>
        <end position="62"/>
    </location>
</feature>
<evidence type="ECO:0000313" key="3">
    <source>
        <dbReference type="EMBL" id="TDL45144.1"/>
    </source>
</evidence>
<dbReference type="AlphaFoldDB" id="A0A4R5YII9"/>
<evidence type="ECO:0000313" key="4">
    <source>
        <dbReference type="Proteomes" id="UP000295633"/>
    </source>
</evidence>
<organism evidence="3 4">
    <name type="scientific">Microbacterium oleivorans</name>
    <dbReference type="NCBI Taxonomy" id="273677"/>
    <lineage>
        <taxon>Bacteria</taxon>
        <taxon>Bacillati</taxon>
        <taxon>Actinomycetota</taxon>
        <taxon>Actinomycetes</taxon>
        <taxon>Micrococcales</taxon>
        <taxon>Microbacteriaceae</taxon>
        <taxon>Microbacterium</taxon>
    </lineage>
</organism>
<comment type="caution">
    <text evidence="3">The sequence shown here is derived from an EMBL/GenBank/DDBJ whole genome shotgun (WGS) entry which is preliminary data.</text>
</comment>
<gene>
    <name evidence="3" type="ORF">E2R54_01290</name>
</gene>
<dbReference type="Proteomes" id="UP000295633">
    <property type="component" value="Unassembled WGS sequence"/>
</dbReference>